<sequence length="344" mass="38513">MAFICAQPPYLNPVVPFSGIIQGGLQDGLQITVIGTILPFNGTRFAVNFQIGSSDNDIAFHFNPRFENGGYLVCNTKQNGCWGREERKMHLPFQRGSPFELIFLVQSSHFQVMLNGSPFVQYPHRVPFHRVDTLSINGIVQLFSISFQNNRAAPVLPAFSAMQFSQAACFPHKPKGRKPQRQTMIHTPLSAPQQMYPQNPAFPPMAYPNPAYPMPFFTSIPGGLYPSKRIFVSGTVLPSAQRFHINLRSGSDIAFHLNPRFDENTVVRNTHVNGSWGHEERSLCGKMPFTRGQSFSVCITCEGHCLRVVVDGQHLCDYNHRLKNLPGINNLEVAGDVQLTRVQT</sequence>
<keyword evidence="1 2" id="KW-0430">Lectin</keyword>
<proteinExistence type="predicted"/>
<dbReference type="InterPro" id="IPR013320">
    <property type="entry name" value="ConA-like_dom_sf"/>
</dbReference>
<dbReference type="RefSeq" id="XP_070416959.1">
    <property type="nucleotide sequence ID" value="XM_070560858.1"/>
</dbReference>
<evidence type="ECO:0000259" key="3">
    <source>
        <dbReference type="PROSITE" id="PS51304"/>
    </source>
</evidence>
<evidence type="ECO:0000256" key="2">
    <source>
        <dbReference type="RuleBase" id="RU102079"/>
    </source>
</evidence>
<dbReference type="SMART" id="SM00908">
    <property type="entry name" value="Gal-bind_lectin"/>
    <property type="match status" value="2"/>
</dbReference>
<dbReference type="PROSITE" id="PS51304">
    <property type="entry name" value="GALECTIN"/>
    <property type="match status" value="2"/>
</dbReference>
<dbReference type="SMART" id="SM00276">
    <property type="entry name" value="GLECT"/>
    <property type="match status" value="2"/>
</dbReference>
<dbReference type="PANTHER" id="PTHR11346:SF80">
    <property type="entry name" value="GALECTIN-9C"/>
    <property type="match status" value="1"/>
</dbReference>
<evidence type="ECO:0000313" key="5">
    <source>
        <dbReference type="RefSeq" id="XP_070416959.1"/>
    </source>
</evidence>
<evidence type="ECO:0000313" key="4">
    <source>
        <dbReference type="Proteomes" id="UP001652662"/>
    </source>
</evidence>
<keyword evidence="4" id="KW-1185">Reference proteome</keyword>
<protein>
    <recommendedName>
        <fullName evidence="2">Galectin</fullName>
    </recommendedName>
</protein>
<feature type="domain" description="Galectin" evidence="3">
    <location>
        <begin position="216"/>
        <end position="344"/>
    </location>
</feature>
<dbReference type="GeneID" id="103552522"/>
<dbReference type="InterPro" id="IPR044156">
    <property type="entry name" value="Galectin-like"/>
</dbReference>
<dbReference type="Gene3D" id="2.60.120.200">
    <property type="match status" value="2"/>
</dbReference>
<name>A0ABM4JLZ1_EQUPR</name>
<dbReference type="Proteomes" id="UP001652662">
    <property type="component" value="Chromosome 10"/>
</dbReference>
<accession>A0ABM4JLZ1</accession>
<evidence type="ECO:0000256" key="1">
    <source>
        <dbReference type="ARBA" id="ARBA00022734"/>
    </source>
</evidence>
<dbReference type="PANTHER" id="PTHR11346">
    <property type="entry name" value="GALECTIN"/>
    <property type="match status" value="1"/>
</dbReference>
<dbReference type="CDD" id="cd00070">
    <property type="entry name" value="GLECT"/>
    <property type="match status" value="2"/>
</dbReference>
<organism evidence="4 5">
    <name type="scientific">Equus przewalskii</name>
    <name type="common">Przewalski's horse</name>
    <name type="synonym">Equus caballus przewalskii</name>
    <dbReference type="NCBI Taxonomy" id="9798"/>
    <lineage>
        <taxon>Eukaryota</taxon>
        <taxon>Metazoa</taxon>
        <taxon>Chordata</taxon>
        <taxon>Craniata</taxon>
        <taxon>Vertebrata</taxon>
        <taxon>Euteleostomi</taxon>
        <taxon>Mammalia</taxon>
        <taxon>Eutheria</taxon>
        <taxon>Laurasiatheria</taxon>
        <taxon>Perissodactyla</taxon>
        <taxon>Equidae</taxon>
        <taxon>Equus</taxon>
    </lineage>
</organism>
<dbReference type="Pfam" id="PF00337">
    <property type="entry name" value="Gal-bind_lectin"/>
    <property type="match status" value="2"/>
</dbReference>
<reference evidence="5" key="1">
    <citation type="submission" date="2025-08" db="UniProtKB">
        <authorList>
            <consortium name="RefSeq"/>
        </authorList>
    </citation>
    <scope>IDENTIFICATION</scope>
    <source>
        <tissue evidence="5">Blood</tissue>
    </source>
</reference>
<gene>
    <name evidence="5" type="primary">LOC103552522</name>
</gene>
<feature type="domain" description="Galectin" evidence="3">
    <location>
        <begin position="17"/>
        <end position="148"/>
    </location>
</feature>
<dbReference type="InterPro" id="IPR001079">
    <property type="entry name" value="Galectin_CRD"/>
</dbReference>
<dbReference type="SUPFAM" id="SSF49899">
    <property type="entry name" value="Concanavalin A-like lectins/glucanases"/>
    <property type="match status" value="2"/>
</dbReference>